<sequence>MLVIGDESGSDCSESMLVPRNDAELAAIMMDNHALARPLRISGGGTRINTPAIENDCVLTTRAMNGIVTYEPGELTLIARVGTPVEEVEHALAECRQVLAFEPMDYRILRGSKGEPTIGGVVSANVSGPRRVRAGSCRDHLLGVRFVDGRGRIIKSGGRVMKNVTGLNLGRLLCGACGTLGVLTEVVLKTVPMSECEQTLLFSGLSVSEAVEVFSAAFRTPFEVSGAAFYRGNAWLRVEGLARQSEYRRDRLTALFGNHKIDILAREASRTLWRRLRDVHHFSGTPGAVWRICVKPTDAPNTAIALQALGGEISLDWGGGLIWYCGPGDVASVRKAAVLGNATLVRGDTPGSTQVFATERKEVAKLSAALRNTFDPAKILNSGLIGS</sequence>
<dbReference type="STRING" id="121290.APY04_1383"/>
<dbReference type="GO" id="GO:0071949">
    <property type="term" value="F:FAD binding"/>
    <property type="evidence" value="ECO:0007669"/>
    <property type="project" value="InterPro"/>
</dbReference>
<proteinExistence type="predicted"/>
<dbReference type="Proteomes" id="UP000059074">
    <property type="component" value="Unassembled WGS sequence"/>
</dbReference>
<evidence type="ECO:0000313" key="4">
    <source>
        <dbReference type="EMBL" id="KWT69300.1"/>
    </source>
</evidence>
<comment type="caution">
    <text evidence="4">The sequence shown here is derived from an EMBL/GenBank/DDBJ whole genome shotgun (WGS) entry which is preliminary data.</text>
</comment>
<dbReference type="Gene3D" id="3.30.465.10">
    <property type="match status" value="1"/>
</dbReference>
<evidence type="ECO:0000259" key="3">
    <source>
        <dbReference type="PROSITE" id="PS51387"/>
    </source>
</evidence>
<dbReference type="RefSeq" id="WP_068460953.1">
    <property type="nucleotide sequence ID" value="NZ_LMTR01000045.1"/>
</dbReference>
<keyword evidence="5" id="KW-1185">Reference proteome</keyword>
<dbReference type="EC" id="1.1.99.14" evidence="4"/>
<protein>
    <submittedName>
        <fullName evidence="4">Glycolate dehydrogenase, FAD-binding subunit GlcE</fullName>
        <ecNumber evidence="4">1.1.99.14</ecNumber>
    </submittedName>
</protein>
<dbReference type="InterPro" id="IPR016164">
    <property type="entry name" value="FAD-linked_Oxase-like_C"/>
</dbReference>
<dbReference type="InterPro" id="IPR036318">
    <property type="entry name" value="FAD-bd_PCMH-like_sf"/>
</dbReference>
<organism evidence="4 5">
    <name type="scientific">Hyphomicrobium sulfonivorans</name>
    <dbReference type="NCBI Taxonomy" id="121290"/>
    <lineage>
        <taxon>Bacteria</taxon>
        <taxon>Pseudomonadati</taxon>
        <taxon>Pseudomonadota</taxon>
        <taxon>Alphaproteobacteria</taxon>
        <taxon>Hyphomicrobiales</taxon>
        <taxon>Hyphomicrobiaceae</taxon>
        <taxon>Hyphomicrobium</taxon>
    </lineage>
</organism>
<reference evidence="4 5" key="1">
    <citation type="submission" date="2015-10" db="EMBL/GenBank/DDBJ databases">
        <title>Transcriptomic analysis of a linuron degrading triple-species bacterial consortium.</title>
        <authorList>
            <person name="Albers P."/>
        </authorList>
    </citation>
    <scope>NUCLEOTIDE SEQUENCE [LARGE SCALE GENOMIC DNA]</scope>
    <source>
        <strain evidence="4 5">WDL6</strain>
    </source>
</reference>
<feature type="domain" description="FAD-binding PCMH-type" evidence="3">
    <location>
        <begin position="8"/>
        <end position="193"/>
    </location>
</feature>
<dbReference type="AlphaFoldDB" id="A0A125NVB9"/>
<dbReference type="EMBL" id="LMTR01000045">
    <property type="protein sequence ID" value="KWT69300.1"/>
    <property type="molecule type" value="Genomic_DNA"/>
</dbReference>
<dbReference type="SUPFAM" id="SSF56176">
    <property type="entry name" value="FAD-binding/transporter-associated domain-like"/>
    <property type="match status" value="1"/>
</dbReference>
<dbReference type="PROSITE" id="PS51387">
    <property type="entry name" value="FAD_PCMH"/>
    <property type="match status" value="1"/>
</dbReference>
<keyword evidence="2" id="KW-0274">FAD</keyword>
<gene>
    <name evidence="4" type="ORF">APY04_1383</name>
</gene>
<evidence type="ECO:0000256" key="2">
    <source>
        <dbReference type="ARBA" id="ARBA00022827"/>
    </source>
</evidence>
<dbReference type="InterPro" id="IPR016169">
    <property type="entry name" value="FAD-bd_PCMH_sub2"/>
</dbReference>
<dbReference type="GO" id="GO:0019154">
    <property type="term" value="F:glycolate dehydrogenase activity"/>
    <property type="evidence" value="ECO:0007669"/>
    <property type="project" value="UniProtKB-EC"/>
</dbReference>
<keyword evidence="4" id="KW-0560">Oxidoreductase</keyword>
<dbReference type="InterPro" id="IPR016166">
    <property type="entry name" value="FAD-bd_PCMH"/>
</dbReference>
<dbReference type="PANTHER" id="PTHR11748:SF103">
    <property type="entry name" value="GLYCOLATE OXIDASE SUBUNIT GLCE"/>
    <property type="match status" value="1"/>
</dbReference>
<dbReference type="InterPro" id="IPR006094">
    <property type="entry name" value="Oxid_FAD_bind_N"/>
</dbReference>
<keyword evidence="1" id="KW-0285">Flavoprotein</keyword>
<dbReference type="PANTHER" id="PTHR11748">
    <property type="entry name" value="D-LACTATE DEHYDROGENASE"/>
    <property type="match status" value="1"/>
</dbReference>
<evidence type="ECO:0000256" key="1">
    <source>
        <dbReference type="ARBA" id="ARBA00022630"/>
    </source>
</evidence>
<accession>A0A125NVB9</accession>
<dbReference type="Pfam" id="PF01565">
    <property type="entry name" value="FAD_binding_4"/>
    <property type="match status" value="1"/>
</dbReference>
<dbReference type="OrthoDB" id="9811557at2"/>
<dbReference type="SUPFAM" id="SSF55103">
    <property type="entry name" value="FAD-linked oxidases, C-terminal domain"/>
    <property type="match status" value="1"/>
</dbReference>
<evidence type="ECO:0000313" key="5">
    <source>
        <dbReference type="Proteomes" id="UP000059074"/>
    </source>
</evidence>
<name>A0A125NVB9_HYPSL</name>
<dbReference type="PATRIC" id="fig|121290.4.peg.2618"/>